<evidence type="ECO:0000256" key="9">
    <source>
        <dbReference type="ARBA" id="ARBA00031756"/>
    </source>
</evidence>
<keyword evidence="4" id="KW-0602">Photosynthesis</keyword>
<dbReference type="PANTHER" id="PTHR34552">
    <property type="entry name" value="PHOTOSYSTEM II REACTION CENTER W PROTEIN, CHLOROPLASTIC"/>
    <property type="match status" value="1"/>
</dbReference>
<feature type="transmembrane region" description="Helical" evidence="10">
    <location>
        <begin position="50"/>
        <end position="69"/>
    </location>
</feature>
<organism evidence="11 12">
    <name type="scientific">Coccomyxa viridis</name>
    <dbReference type="NCBI Taxonomy" id="1274662"/>
    <lineage>
        <taxon>Eukaryota</taxon>
        <taxon>Viridiplantae</taxon>
        <taxon>Chlorophyta</taxon>
        <taxon>core chlorophytes</taxon>
        <taxon>Trebouxiophyceae</taxon>
        <taxon>Trebouxiophyceae incertae sedis</taxon>
        <taxon>Coccomyxaceae</taxon>
        <taxon>Coccomyxa</taxon>
    </lineage>
</organism>
<comment type="subcellular location">
    <subcellularLocation>
        <location evidence="1">Plastid</location>
        <location evidence="1">Chloroplast thylakoid membrane</location>
        <topology evidence="1">Single-pass membrane protein</topology>
    </subcellularLocation>
</comment>
<dbReference type="InterPro" id="IPR009806">
    <property type="entry name" value="PSII_PsbW_class2"/>
</dbReference>
<keyword evidence="8" id="KW-0604">Photosystem II</keyword>
<proteinExistence type="inferred from homology"/>
<sequence length="179" mass="18480">MQAVCSTSASTFKGLALPRRAPRTGVAAARPVLSARVSCKAENNVAKKVAAVSAAIPAAIATHPAFALVDSRLNGDGTGKILGIDSGIEAIVFLAVFTLIWVLYFNSQKDLDDGRTGATWHSVDSRLNGDGTGKALGIGTGVEGFVILGVFGLIWALYYISSRDLGDGRGQGDDSGLSL</sequence>
<keyword evidence="3" id="KW-0150">Chloroplast</keyword>
<evidence type="ECO:0000256" key="5">
    <source>
        <dbReference type="ARBA" id="ARBA00022640"/>
    </source>
</evidence>
<feature type="transmembrane region" description="Helical" evidence="10">
    <location>
        <begin position="81"/>
        <end position="104"/>
    </location>
</feature>
<keyword evidence="10" id="KW-1133">Transmembrane helix</keyword>
<comment type="caution">
    <text evidence="11">The sequence shown here is derived from an EMBL/GenBank/DDBJ whole genome shotgun (WGS) entry which is preliminary data.</text>
</comment>
<accession>A0ABP1FW63</accession>
<reference evidence="11 12" key="1">
    <citation type="submission" date="2024-06" db="EMBL/GenBank/DDBJ databases">
        <authorList>
            <person name="Kraege A."/>
            <person name="Thomma B."/>
        </authorList>
    </citation>
    <scope>NUCLEOTIDE SEQUENCE [LARGE SCALE GENOMIC DNA]</scope>
</reference>
<evidence type="ECO:0000313" key="11">
    <source>
        <dbReference type="EMBL" id="CAL5224123.1"/>
    </source>
</evidence>
<evidence type="ECO:0000256" key="10">
    <source>
        <dbReference type="SAM" id="Phobius"/>
    </source>
</evidence>
<keyword evidence="10" id="KW-0812">Transmembrane</keyword>
<evidence type="ECO:0000256" key="2">
    <source>
        <dbReference type="ARBA" id="ARBA00010395"/>
    </source>
</evidence>
<name>A0ABP1FW63_9CHLO</name>
<evidence type="ECO:0000256" key="6">
    <source>
        <dbReference type="ARBA" id="ARBA00023078"/>
    </source>
</evidence>
<evidence type="ECO:0000256" key="4">
    <source>
        <dbReference type="ARBA" id="ARBA00022531"/>
    </source>
</evidence>
<keyword evidence="6" id="KW-0793">Thylakoid</keyword>
<keyword evidence="7 10" id="KW-0472">Membrane</keyword>
<dbReference type="EMBL" id="CAXHTA020000010">
    <property type="protein sequence ID" value="CAL5224123.1"/>
    <property type="molecule type" value="Genomic_DNA"/>
</dbReference>
<keyword evidence="12" id="KW-1185">Reference proteome</keyword>
<keyword evidence="5" id="KW-0934">Plastid</keyword>
<feature type="transmembrane region" description="Helical" evidence="10">
    <location>
        <begin position="135"/>
        <end position="160"/>
    </location>
</feature>
<evidence type="ECO:0000256" key="1">
    <source>
        <dbReference type="ARBA" id="ARBA00004581"/>
    </source>
</evidence>
<protein>
    <recommendedName>
        <fullName evidence="9">PSII 6.1 kDa protein</fullName>
    </recommendedName>
</protein>
<dbReference type="Proteomes" id="UP001497392">
    <property type="component" value="Unassembled WGS sequence"/>
</dbReference>
<comment type="similarity">
    <text evidence="2">Belongs to the psbW family.</text>
</comment>
<evidence type="ECO:0000256" key="7">
    <source>
        <dbReference type="ARBA" id="ARBA00023136"/>
    </source>
</evidence>
<dbReference type="Pfam" id="PF07123">
    <property type="entry name" value="PsbW"/>
    <property type="match status" value="2"/>
</dbReference>
<evidence type="ECO:0000256" key="8">
    <source>
        <dbReference type="ARBA" id="ARBA00023276"/>
    </source>
</evidence>
<evidence type="ECO:0000256" key="3">
    <source>
        <dbReference type="ARBA" id="ARBA00022528"/>
    </source>
</evidence>
<dbReference type="PANTHER" id="PTHR34552:SF1">
    <property type="entry name" value="PHOTOSYSTEM II REACTION CENTER W PROTEIN, CHLOROPLASTIC"/>
    <property type="match status" value="1"/>
</dbReference>
<gene>
    <name evidence="11" type="primary">g6755</name>
    <name evidence="11" type="ORF">VP750_LOCUS5782</name>
</gene>
<evidence type="ECO:0000313" key="12">
    <source>
        <dbReference type="Proteomes" id="UP001497392"/>
    </source>
</evidence>